<accession>A0A9D1Z6K4</accession>
<dbReference type="Proteomes" id="UP000824135">
    <property type="component" value="Unassembled WGS sequence"/>
</dbReference>
<dbReference type="InterPro" id="IPR001537">
    <property type="entry name" value="SpoU_MeTrfase"/>
</dbReference>
<evidence type="ECO:0000313" key="6">
    <source>
        <dbReference type="EMBL" id="HIY77826.1"/>
    </source>
</evidence>
<reference evidence="6" key="1">
    <citation type="journal article" date="2021" name="PeerJ">
        <title>Extensive microbial diversity within the chicken gut microbiome revealed by metagenomics and culture.</title>
        <authorList>
            <person name="Gilroy R."/>
            <person name="Ravi A."/>
            <person name="Getino M."/>
            <person name="Pursley I."/>
            <person name="Horton D.L."/>
            <person name="Alikhan N.F."/>
            <person name="Baker D."/>
            <person name="Gharbi K."/>
            <person name="Hall N."/>
            <person name="Watson M."/>
            <person name="Adriaenssens E.M."/>
            <person name="Foster-Nyarko E."/>
            <person name="Jarju S."/>
            <person name="Secka A."/>
            <person name="Antonio M."/>
            <person name="Oren A."/>
            <person name="Chaudhuri R.R."/>
            <person name="La Ragione R."/>
            <person name="Hildebrand F."/>
            <person name="Pallen M.J."/>
        </authorList>
    </citation>
    <scope>NUCLEOTIDE SEQUENCE</scope>
    <source>
        <strain evidence="6">CHK199-9574</strain>
    </source>
</reference>
<dbReference type="Pfam" id="PF22435">
    <property type="entry name" value="MRM3-like_sub_bind"/>
    <property type="match status" value="1"/>
</dbReference>
<feature type="domain" description="tRNA/rRNA methyltransferase SpoU type" evidence="4">
    <location>
        <begin position="128"/>
        <end position="268"/>
    </location>
</feature>
<dbReference type="PANTHER" id="PTHR43191:SF2">
    <property type="entry name" value="RRNA METHYLTRANSFERASE 3, MITOCHONDRIAL"/>
    <property type="match status" value="1"/>
</dbReference>
<evidence type="ECO:0000256" key="1">
    <source>
        <dbReference type="ARBA" id="ARBA00007228"/>
    </source>
</evidence>
<dbReference type="EMBL" id="DXCO01000019">
    <property type="protein sequence ID" value="HIY77826.1"/>
    <property type="molecule type" value="Genomic_DNA"/>
</dbReference>
<dbReference type="SUPFAM" id="SSF75217">
    <property type="entry name" value="alpha/beta knot"/>
    <property type="match status" value="1"/>
</dbReference>
<evidence type="ECO:0008006" key="8">
    <source>
        <dbReference type="Google" id="ProtNLM"/>
    </source>
</evidence>
<dbReference type="Gene3D" id="3.40.1280.10">
    <property type="match status" value="1"/>
</dbReference>
<evidence type="ECO:0000256" key="2">
    <source>
        <dbReference type="ARBA" id="ARBA00022603"/>
    </source>
</evidence>
<dbReference type="InterPro" id="IPR053888">
    <property type="entry name" value="MRM3-like_sub_bind"/>
</dbReference>
<organism evidence="6 7">
    <name type="scientific">Candidatus Borkfalkia excrementavium</name>
    <dbReference type="NCBI Taxonomy" id="2838505"/>
    <lineage>
        <taxon>Bacteria</taxon>
        <taxon>Bacillati</taxon>
        <taxon>Bacillota</taxon>
        <taxon>Clostridia</taxon>
        <taxon>Christensenellales</taxon>
        <taxon>Christensenellaceae</taxon>
        <taxon>Candidatus Borkfalkia</taxon>
    </lineage>
</organism>
<proteinExistence type="inferred from homology"/>
<dbReference type="InterPro" id="IPR051259">
    <property type="entry name" value="rRNA_Methyltransferase"/>
</dbReference>
<dbReference type="InterPro" id="IPR029028">
    <property type="entry name" value="Alpha/beta_knot_MTases"/>
</dbReference>
<evidence type="ECO:0000259" key="5">
    <source>
        <dbReference type="Pfam" id="PF22435"/>
    </source>
</evidence>
<evidence type="ECO:0000313" key="7">
    <source>
        <dbReference type="Proteomes" id="UP000824135"/>
    </source>
</evidence>
<dbReference type="InterPro" id="IPR029064">
    <property type="entry name" value="Ribosomal_eL30-like_sf"/>
</dbReference>
<dbReference type="AlphaFoldDB" id="A0A9D1Z6K4"/>
<keyword evidence="3" id="KW-0808">Transferase</keyword>
<evidence type="ECO:0000259" key="4">
    <source>
        <dbReference type="Pfam" id="PF00588"/>
    </source>
</evidence>
<dbReference type="GO" id="GO:0008173">
    <property type="term" value="F:RNA methyltransferase activity"/>
    <property type="evidence" value="ECO:0007669"/>
    <property type="project" value="InterPro"/>
</dbReference>
<comment type="caution">
    <text evidence="6">The sequence shown here is derived from an EMBL/GenBank/DDBJ whole genome shotgun (WGS) entry which is preliminary data.</text>
</comment>
<feature type="domain" description="MRM3-like substrate binding" evidence="5">
    <location>
        <begin position="19"/>
        <end position="109"/>
    </location>
</feature>
<dbReference type="SUPFAM" id="SSF55315">
    <property type="entry name" value="L30e-like"/>
    <property type="match status" value="1"/>
</dbReference>
<evidence type="ECO:0000256" key="3">
    <source>
        <dbReference type="ARBA" id="ARBA00022679"/>
    </source>
</evidence>
<keyword evidence="2" id="KW-0489">Methyltransferase</keyword>
<protein>
    <recommendedName>
        <fullName evidence="8">RNA methyltransferase</fullName>
    </recommendedName>
</protein>
<name>A0A9D1Z6K4_9FIRM</name>
<dbReference type="GO" id="GO:0006396">
    <property type="term" value="P:RNA processing"/>
    <property type="evidence" value="ECO:0007669"/>
    <property type="project" value="InterPro"/>
</dbReference>
<dbReference type="Gene3D" id="3.30.1330.30">
    <property type="match status" value="1"/>
</dbReference>
<comment type="similarity">
    <text evidence="1">Belongs to the class IV-like SAM-binding methyltransferase superfamily. RNA methyltransferase TrmH family.</text>
</comment>
<dbReference type="GO" id="GO:0003723">
    <property type="term" value="F:RNA binding"/>
    <property type="evidence" value="ECO:0007669"/>
    <property type="project" value="InterPro"/>
</dbReference>
<sequence>MDIQEVIGRHAFLPIGEQNPKIKQIKGILSNSKPNPHKLFVAEGIWILKMCEQFDTPIDSLILCPDHIRTPEACELAEKLAGKTDLLYTVSEKTFEKISERGQPDGLMALARLPSHDIASFNPPKNAVILVLDGIEIPGNVGTMLRMADGAGLDGVFLCNRKARLTHPKLIKGSQGAILSVPVFEFESVALCRKWLKEHGFTVYLADTRAEKYYYDEPFGIKTALVMGSERYGITREWYDGEYKMIAIPMLGKCDSLNVGVAATVLCYEASMKNKMR</sequence>
<dbReference type="InterPro" id="IPR029026">
    <property type="entry name" value="tRNA_m1G_MTases_N"/>
</dbReference>
<gene>
    <name evidence="6" type="ORF">H9728_02165</name>
</gene>
<dbReference type="Pfam" id="PF00588">
    <property type="entry name" value="SpoU_methylase"/>
    <property type="match status" value="1"/>
</dbReference>
<reference evidence="6" key="2">
    <citation type="submission" date="2021-04" db="EMBL/GenBank/DDBJ databases">
        <authorList>
            <person name="Gilroy R."/>
        </authorList>
    </citation>
    <scope>NUCLEOTIDE SEQUENCE</scope>
    <source>
        <strain evidence="6">CHK199-9574</strain>
    </source>
</reference>
<dbReference type="PANTHER" id="PTHR43191">
    <property type="entry name" value="RRNA METHYLTRANSFERASE 3"/>
    <property type="match status" value="1"/>
</dbReference>
<dbReference type="GO" id="GO:0032259">
    <property type="term" value="P:methylation"/>
    <property type="evidence" value="ECO:0007669"/>
    <property type="project" value="UniProtKB-KW"/>
</dbReference>